<organism evidence="1 2">
    <name type="scientific">Nephila pilipes</name>
    <name type="common">Giant wood spider</name>
    <name type="synonym">Nephila maculata</name>
    <dbReference type="NCBI Taxonomy" id="299642"/>
    <lineage>
        <taxon>Eukaryota</taxon>
        <taxon>Metazoa</taxon>
        <taxon>Ecdysozoa</taxon>
        <taxon>Arthropoda</taxon>
        <taxon>Chelicerata</taxon>
        <taxon>Arachnida</taxon>
        <taxon>Araneae</taxon>
        <taxon>Araneomorphae</taxon>
        <taxon>Entelegynae</taxon>
        <taxon>Araneoidea</taxon>
        <taxon>Nephilidae</taxon>
        <taxon>Nephila</taxon>
    </lineage>
</organism>
<name>A0A8X6U870_NEPPI</name>
<dbReference type="Proteomes" id="UP000887013">
    <property type="component" value="Unassembled WGS sequence"/>
</dbReference>
<sequence>MCYQNAISKSCYLEEIQENIKLMNSQKFIRLVVPMREFSLVTRDLLSIDINKVDRIQAEEAQKCRASYLRSDIFQGVSAFQDIQGTTKSPFNNQRIYGQIPLHSIKLRGWLTDHTGTITF</sequence>
<dbReference type="AlphaFoldDB" id="A0A8X6U870"/>
<evidence type="ECO:0000313" key="2">
    <source>
        <dbReference type="Proteomes" id="UP000887013"/>
    </source>
</evidence>
<gene>
    <name evidence="1" type="ORF">NPIL_145741</name>
</gene>
<reference evidence="1" key="1">
    <citation type="submission" date="2020-08" db="EMBL/GenBank/DDBJ databases">
        <title>Multicomponent nature underlies the extraordinary mechanical properties of spider dragline silk.</title>
        <authorList>
            <person name="Kono N."/>
            <person name="Nakamura H."/>
            <person name="Mori M."/>
            <person name="Yoshida Y."/>
            <person name="Ohtoshi R."/>
            <person name="Malay A.D."/>
            <person name="Moran D.A.P."/>
            <person name="Tomita M."/>
            <person name="Numata K."/>
            <person name="Arakawa K."/>
        </authorList>
    </citation>
    <scope>NUCLEOTIDE SEQUENCE</scope>
</reference>
<keyword evidence="2" id="KW-1185">Reference proteome</keyword>
<comment type="caution">
    <text evidence="1">The sequence shown here is derived from an EMBL/GenBank/DDBJ whole genome shotgun (WGS) entry which is preliminary data.</text>
</comment>
<protein>
    <submittedName>
        <fullName evidence="1">Uncharacterized protein</fullName>
    </submittedName>
</protein>
<accession>A0A8X6U870</accession>
<proteinExistence type="predicted"/>
<evidence type="ECO:0000313" key="1">
    <source>
        <dbReference type="EMBL" id="GFT84343.1"/>
    </source>
</evidence>
<dbReference type="EMBL" id="BMAW01119370">
    <property type="protein sequence ID" value="GFT84343.1"/>
    <property type="molecule type" value="Genomic_DNA"/>
</dbReference>